<dbReference type="GO" id="GO:0016540">
    <property type="term" value="P:protein autoprocessing"/>
    <property type="evidence" value="ECO:0007669"/>
    <property type="project" value="InterPro"/>
</dbReference>
<dbReference type="SUPFAM" id="SSF51294">
    <property type="entry name" value="Hedgehog/intein (Hint) domain"/>
    <property type="match status" value="1"/>
</dbReference>
<dbReference type="EMBL" id="CAJNOG010000052">
    <property type="protein sequence ID" value="CAF0850209.1"/>
    <property type="molecule type" value="Genomic_DNA"/>
</dbReference>
<keyword evidence="1" id="KW-0472">Membrane</keyword>
<protein>
    <recommendedName>
        <fullName evidence="2">Hedgehog protein Hint domain-containing protein</fullName>
    </recommendedName>
</protein>
<dbReference type="InterPro" id="IPR050387">
    <property type="entry name" value="Hedgehog_Signaling"/>
</dbReference>
<evidence type="ECO:0000313" key="5">
    <source>
        <dbReference type="Proteomes" id="UP000663844"/>
    </source>
</evidence>
<dbReference type="Gene3D" id="2.170.16.10">
    <property type="entry name" value="Hedgehog/Intein (Hint) domain"/>
    <property type="match status" value="1"/>
</dbReference>
<dbReference type="InterPro" id="IPR001767">
    <property type="entry name" value="Hedgehog_Hint"/>
</dbReference>
<proteinExistence type="predicted"/>
<dbReference type="Proteomes" id="UP000663845">
    <property type="component" value="Unassembled WGS sequence"/>
</dbReference>
<evidence type="ECO:0000313" key="3">
    <source>
        <dbReference type="EMBL" id="CAF0850209.1"/>
    </source>
</evidence>
<accession>A0A819ESV2</accession>
<dbReference type="PANTHER" id="PTHR11889">
    <property type="entry name" value="HEDGEHOG"/>
    <property type="match status" value="1"/>
</dbReference>
<dbReference type="AlphaFoldDB" id="A0A819ESV2"/>
<evidence type="ECO:0000313" key="4">
    <source>
        <dbReference type="EMBL" id="CAF3856069.1"/>
    </source>
</evidence>
<evidence type="ECO:0000256" key="1">
    <source>
        <dbReference type="SAM" id="Phobius"/>
    </source>
</evidence>
<dbReference type="Pfam" id="PF01079">
    <property type="entry name" value="Hint"/>
    <property type="match status" value="1"/>
</dbReference>
<dbReference type="PANTHER" id="PTHR11889:SF31">
    <property type="entry name" value="PROTEIN HEDGEHOG"/>
    <property type="match status" value="1"/>
</dbReference>
<name>A0A819ESV2_9BILA</name>
<dbReference type="EMBL" id="CAJOAZ010001778">
    <property type="protein sequence ID" value="CAF3856069.1"/>
    <property type="molecule type" value="Genomic_DNA"/>
</dbReference>
<keyword evidence="1" id="KW-1133">Transmembrane helix</keyword>
<feature type="transmembrane region" description="Helical" evidence="1">
    <location>
        <begin position="7"/>
        <end position="28"/>
    </location>
</feature>
<dbReference type="Proteomes" id="UP000663844">
    <property type="component" value="Unassembled WGS sequence"/>
</dbReference>
<gene>
    <name evidence="3" type="ORF">JYZ213_LOCUS7855</name>
    <name evidence="4" type="ORF">OXD698_LOCUS21542</name>
</gene>
<organism evidence="4 5">
    <name type="scientific">Adineta steineri</name>
    <dbReference type="NCBI Taxonomy" id="433720"/>
    <lineage>
        <taxon>Eukaryota</taxon>
        <taxon>Metazoa</taxon>
        <taxon>Spiralia</taxon>
        <taxon>Gnathifera</taxon>
        <taxon>Rotifera</taxon>
        <taxon>Eurotatoria</taxon>
        <taxon>Bdelloidea</taxon>
        <taxon>Adinetida</taxon>
        <taxon>Adinetidae</taxon>
        <taxon>Adineta</taxon>
    </lineage>
</organism>
<keyword evidence="1" id="KW-0812">Transmembrane</keyword>
<feature type="domain" description="Hedgehog protein Hint" evidence="2">
    <location>
        <begin position="135"/>
        <end position="288"/>
    </location>
</feature>
<reference evidence="4" key="1">
    <citation type="submission" date="2021-02" db="EMBL/GenBank/DDBJ databases">
        <authorList>
            <person name="Nowell W R."/>
        </authorList>
    </citation>
    <scope>NUCLEOTIDE SEQUENCE</scope>
</reference>
<evidence type="ECO:0000259" key="2">
    <source>
        <dbReference type="Pfam" id="PF01079"/>
    </source>
</evidence>
<comment type="caution">
    <text evidence="4">The sequence shown here is derived from an EMBL/GenBank/DDBJ whole genome shotgun (WGS) entry which is preliminary data.</text>
</comment>
<dbReference type="InterPro" id="IPR036844">
    <property type="entry name" value="Hint_dom_sf"/>
</dbReference>
<sequence>MQIISLFHYITVILVITINSTCSIYIGYISNATFLASNISQTYSNITCQQCTCNGLMSSAVGWNCIRGNGTCYFIYDYSSNDIGLIPLIDAFFVFQPLLIPITTTTTTVNAIAAMIVGAMTTTTTPSSGGGRGVEGGRRRIGNVKPGDRVWTLSYDGQYLIEDEITIIVHAELNTPTYFYTFITNEGHEVSLTDLHYIVIFDSSINKMDTICASQVTLQHRLVMLGRTIAIEKIIYSKRIGFSAPVTLSGYLLVNNLSTSSFHGTHDFHHRIGDLPRFYYRITKWLFGNNYKPFGSTISEEMHPLCTFNLTNQHEAKFHKTPKLFMSSYYTENKNKISIIRPSFEEDEFQVLDEIKFPQNSTQVDNS</sequence>